<organism evidence="2 3">
    <name type="scientific">Halostreptopolyspora alba</name>
    <dbReference type="NCBI Taxonomy" id="2487137"/>
    <lineage>
        <taxon>Bacteria</taxon>
        <taxon>Bacillati</taxon>
        <taxon>Actinomycetota</taxon>
        <taxon>Actinomycetes</taxon>
        <taxon>Streptosporangiales</taxon>
        <taxon>Nocardiopsidaceae</taxon>
        <taxon>Halostreptopolyspora</taxon>
    </lineage>
</organism>
<evidence type="ECO:0000313" key="3">
    <source>
        <dbReference type="Proteomes" id="UP000269198"/>
    </source>
</evidence>
<dbReference type="OrthoDB" id="3541350at2"/>
<sequence length="52" mass="5895">MTAARMLGIGRTEAYELARDGEFPCHIIRIGELYRVSTADLLRVLRATTDDR</sequence>
<proteinExistence type="predicted"/>
<keyword evidence="2" id="KW-0238">DNA-binding</keyword>
<dbReference type="InterPro" id="IPR041657">
    <property type="entry name" value="HTH_17"/>
</dbReference>
<dbReference type="Pfam" id="PF12728">
    <property type="entry name" value="HTH_17"/>
    <property type="match status" value="1"/>
</dbReference>
<dbReference type="GO" id="GO:0003677">
    <property type="term" value="F:DNA binding"/>
    <property type="evidence" value="ECO:0007669"/>
    <property type="project" value="UniProtKB-KW"/>
</dbReference>
<keyword evidence="3" id="KW-1185">Reference proteome</keyword>
<dbReference type="EMBL" id="RJMB01000026">
    <property type="protein sequence ID" value="RNL82141.1"/>
    <property type="molecule type" value="Genomic_DNA"/>
</dbReference>
<protein>
    <submittedName>
        <fullName evidence="2">DNA-binding protein</fullName>
    </submittedName>
</protein>
<comment type="caution">
    <text evidence="2">The sequence shown here is derived from an EMBL/GenBank/DDBJ whole genome shotgun (WGS) entry which is preliminary data.</text>
</comment>
<dbReference type="AlphaFoldDB" id="A0A3N0E2T3"/>
<evidence type="ECO:0000259" key="1">
    <source>
        <dbReference type="Pfam" id="PF12728"/>
    </source>
</evidence>
<dbReference type="RefSeq" id="WP_123203053.1">
    <property type="nucleotide sequence ID" value="NZ_RJMB01000026.1"/>
</dbReference>
<evidence type="ECO:0000313" key="2">
    <source>
        <dbReference type="EMBL" id="RNL82141.1"/>
    </source>
</evidence>
<reference evidence="2 3" key="1">
    <citation type="submission" date="2018-11" db="EMBL/GenBank/DDBJ databases">
        <title>The genome draft of YIM 96095.</title>
        <authorList>
            <person name="Tang S.-K."/>
            <person name="Chunyu W.-X."/>
            <person name="Feng Y.-Z."/>
        </authorList>
    </citation>
    <scope>NUCLEOTIDE SEQUENCE [LARGE SCALE GENOMIC DNA]</scope>
    <source>
        <strain evidence="2 3">YIM 96095</strain>
    </source>
</reference>
<accession>A0A3N0E2T3</accession>
<dbReference type="Proteomes" id="UP000269198">
    <property type="component" value="Unassembled WGS sequence"/>
</dbReference>
<name>A0A3N0E2T3_9ACTN</name>
<gene>
    <name evidence="2" type="ORF">EFW17_20430</name>
</gene>
<feature type="domain" description="Helix-turn-helix" evidence="1">
    <location>
        <begin position="3"/>
        <end position="47"/>
    </location>
</feature>